<name>A0A5J5J745_9MICO</name>
<proteinExistence type="inferred from homology"/>
<dbReference type="GO" id="GO:0006465">
    <property type="term" value="P:signal peptide processing"/>
    <property type="evidence" value="ECO:0007669"/>
    <property type="project" value="TreeGrafter"/>
</dbReference>
<feature type="transmembrane region" description="Helical" evidence="3">
    <location>
        <begin position="6"/>
        <end position="25"/>
    </location>
</feature>
<comment type="caution">
    <text evidence="5">The sequence shown here is derived from an EMBL/GenBank/DDBJ whole genome shotgun (WGS) entry which is preliminary data.</text>
</comment>
<dbReference type="Gene3D" id="1.20.120.1220">
    <property type="match status" value="1"/>
</dbReference>
<dbReference type="InterPro" id="IPR000045">
    <property type="entry name" value="Prepilin_IV_endopep_pep"/>
</dbReference>
<feature type="transmembrane region" description="Helical" evidence="3">
    <location>
        <begin position="37"/>
        <end position="57"/>
    </location>
</feature>
<evidence type="ECO:0000313" key="5">
    <source>
        <dbReference type="EMBL" id="KAA9110954.1"/>
    </source>
</evidence>
<dbReference type="EMBL" id="VYSA01000001">
    <property type="protein sequence ID" value="KAA9110954.1"/>
    <property type="molecule type" value="Genomic_DNA"/>
</dbReference>
<evidence type="ECO:0000256" key="3">
    <source>
        <dbReference type="SAM" id="Phobius"/>
    </source>
</evidence>
<organism evidence="5 6">
    <name type="scientific">Microbacterium rhizomatis</name>
    <dbReference type="NCBI Taxonomy" id="1631477"/>
    <lineage>
        <taxon>Bacteria</taxon>
        <taxon>Bacillati</taxon>
        <taxon>Actinomycetota</taxon>
        <taxon>Actinomycetes</taxon>
        <taxon>Micrococcales</taxon>
        <taxon>Microbacteriaceae</taxon>
        <taxon>Microbacterium</taxon>
    </lineage>
</organism>
<comment type="similarity">
    <text evidence="1 2">Belongs to the peptidase A24 family.</text>
</comment>
<accession>A0A5J5J745</accession>
<feature type="transmembrane region" description="Helical" evidence="3">
    <location>
        <begin position="110"/>
        <end position="131"/>
    </location>
</feature>
<reference evidence="6" key="1">
    <citation type="submission" date="2019-09" db="EMBL/GenBank/DDBJ databases">
        <title>Mumia zhuanghuii sp. nov. isolated from the intestinal contents of plateau pika (Ochotona curzoniae) in the Qinghai-Tibet plateau of China.</title>
        <authorList>
            <person name="Tian Z."/>
        </authorList>
    </citation>
    <scope>NUCLEOTIDE SEQUENCE [LARGE SCALE GENOMIC DNA]</scope>
    <source>
        <strain evidence="6">JCM 30598</strain>
    </source>
</reference>
<feature type="domain" description="Prepilin type IV endopeptidase peptidase" evidence="4">
    <location>
        <begin position="15"/>
        <end position="126"/>
    </location>
</feature>
<dbReference type="InterPro" id="IPR050882">
    <property type="entry name" value="Prepilin_peptidase/N-MTase"/>
</dbReference>
<gene>
    <name evidence="5" type="ORF">F6B43_04815</name>
</gene>
<protein>
    <submittedName>
        <fullName evidence="5">Prepilin peptidase</fullName>
    </submittedName>
</protein>
<dbReference type="AlphaFoldDB" id="A0A5J5J745"/>
<evidence type="ECO:0000256" key="1">
    <source>
        <dbReference type="ARBA" id="ARBA00005801"/>
    </source>
</evidence>
<dbReference type="Pfam" id="PF01478">
    <property type="entry name" value="Peptidase_A24"/>
    <property type="match status" value="1"/>
</dbReference>
<dbReference type="RefSeq" id="WP_150447726.1">
    <property type="nucleotide sequence ID" value="NZ_VYSA01000001.1"/>
</dbReference>
<dbReference type="PRINTS" id="PR00864">
    <property type="entry name" value="PREPILNPTASE"/>
</dbReference>
<evidence type="ECO:0000259" key="4">
    <source>
        <dbReference type="Pfam" id="PF01478"/>
    </source>
</evidence>
<evidence type="ECO:0000313" key="6">
    <source>
        <dbReference type="Proteomes" id="UP000325827"/>
    </source>
</evidence>
<sequence>MSVWPAILVIFAFAVFAVLGVVLAVIDIRTHRLPNRLVLPGYPVAIALFTTACVAGAPWLSLLRAVIAMGALFGFYLGLRLLSRSGLGGGDVKLAGLIGLHLGWLGWAELAIGAVAAFVLGGLYAVSLLTVGRADRRTRVAFGPWMLVGAWIGILLSVSLASVHPPPPIA</sequence>
<dbReference type="PANTHER" id="PTHR30487:SF0">
    <property type="entry name" value="PREPILIN LEADER PEPTIDASE_N-METHYLTRANSFERASE-RELATED"/>
    <property type="match status" value="1"/>
</dbReference>
<dbReference type="GO" id="GO:0004190">
    <property type="term" value="F:aspartic-type endopeptidase activity"/>
    <property type="evidence" value="ECO:0007669"/>
    <property type="project" value="InterPro"/>
</dbReference>
<dbReference type="InterPro" id="IPR014032">
    <property type="entry name" value="Peptidase_A24A_bac"/>
</dbReference>
<feature type="transmembrane region" description="Helical" evidence="3">
    <location>
        <begin position="143"/>
        <end position="163"/>
    </location>
</feature>
<keyword evidence="3" id="KW-0812">Transmembrane</keyword>
<dbReference type="OrthoDB" id="2087435at2"/>
<dbReference type="GO" id="GO:0005886">
    <property type="term" value="C:plasma membrane"/>
    <property type="evidence" value="ECO:0007669"/>
    <property type="project" value="TreeGrafter"/>
</dbReference>
<dbReference type="Proteomes" id="UP000325827">
    <property type="component" value="Unassembled WGS sequence"/>
</dbReference>
<keyword evidence="3" id="KW-1133">Transmembrane helix</keyword>
<dbReference type="PANTHER" id="PTHR30487">
    <property type="entry name" value="TYPE 4 PREPILIN-LIKE PROTEINS LEADER PEPTIDE-PROCESSING ENZYME"/>
    <property type="match status" value="1"/>
</dbReference>
<keyword evidence="3" id="KW-0472">Membrane</keyword>
<keyword evidence="6" id="KW-1185">Reference proteome</keyword>
<evidence type="ECO:0000256" key="2">
    <source>
        <dbReference type="RuleBase" id="RU003793"/>
    </source>
</evidence>